<evidence type="ECO:0000256" key="2">
    <source>
        <dbReference type="SAM" id="Phobius"/>
    </source>
</evidence>
<gene>
    <name evidence="3" type="ORF">RNC47_17345</name>
</gene>
<evidence type="ECO:0000313" key="3">
    <source>
        <dbReference type="EMBL" id="MDT0320102.1"/>
    </source>
</evidence>
<feature type="region of interest" description="Disordered" evidence="1">
    <location>
        <begin position="727"/>
        <end position="774"/>
    </location>
</feature>
<evidence type="ECO:0000313" key="4">
    <source>
        <dbReference type="Proteomes" id="UP001183420"/>
    </source>
</evidence>
<feature type="transmembrane region" description="Helical" evidence="2">
    <location>
        <begin position="697"/>
        <end position="717"/>
    </location>
</feature>
<accession>A0ABU2LR91</accession>
<feature type="compositionally biased region" description="Low complexity" evidence="1">
    <location>
        <begin position="750"/>
        <end position="763"/>
    </location>
</feature>
<sequence>MSCTRANRRLGGLRRRRRLASLIATIAAVLLLTGLGQDPAQAAPHSRAEEIGTGDRTATIAITHVDPALPSADDDVTISGTITNEGDSAIVDSSVAARQGVPLSNRSAIDESVSRTGFDSASDGQIVRDHGQDIGDIAPGMSRTFSLEIPVSELALGEDGVYQLGVTLIGQTESARWDDNLGIGRTLLSWQPDGRDGSAAQTGLTVLWPLISGTHLTAQTGSDEVQTPVFRDDALLDEISPGGRLYQMVTLGADLPVTWVIDPDLLASVDAMREAYQVPGEDGDLVNGTGQEEARAFLAELREAVQGDEVVALPFADPDLASLAHRGMDVQGALGQLRTATDTAPVTIETVLNTEVRLNTRIAWPVNGAIDPDIVSAATSAGADQIITRSDSLRNGDSLSYTPTAARPIGGGTTAIVADERLSTLFEGDMTRTGSASLAGQELLAQTMAISQQEPGLERSIVMAPQRMPTSAQAEAMASALSTLQDQGDWVRFLDLSEAAEATPDPAANQQVPSADAYPQELRDQELPTSAFQSMRDTKRTLDDFTVILTEPHRVTVPFGNAIHREMSASWRGSQQAAADFRSRVQGEITGLTQQVHLIPKADITLSGRSATIPVTVQNNLVQDVQGLELRLESSRRLGLEVGEAQPVVIGSGHSQSVKFSTTANANGPVSLTAQLYTADGKPYGEPMRFQADVTSITSQVMMVIAGGLLLVVLAGIRMYTQRKRAAGAQDEGEEPEEMLVEASADSSRGETTADTGARGGATSSVGEKLDPGT</sequence>
<protein>
    <submittedName>
        <fullName evidence="3">DUF6049 family protein</fullName>
    </submittedName>
</protein>
<name>A0ABU2LR91_9ACTN</name>
<comment type="caution">
    <text evidence="3">The sequence shown here is derived from an EMBL/GenBank/DDBJ whole genome shotgun (WGS) entry which is preliminary data.</text>
</comment>
<organism evidence="3 4">
    <name type="scientific">Streptomyces millisiae</name>
    <dbReference type="NCBI Taxonomy" id="3075542"/>
    <lineage>
        <taxon>Bacteria</taxon>
        <taxon>Bacillati</taxon>
        <taxon>Actinomycetota</taxon>
        <taxon>Actinomycetes</taxon>
        <taxon>Kitasatosporales</taxon>
        <taxon>Streptomycetaceae</taxon>
        <taxon>Streptomyces</taxon>
    </lineage>
</organism>
<keyword evidence="2" id="KW-1133">Transmembrane helix</keyword>
<dbReference type="Proteomes" id="UP001183420">
    <property type="component" value="Unassembled WGS sequence"/>
</dbReference>
<keyword evidence="4" id="KW-1185">Reference proteome</keyword>
<proteinExistence type="predicted"/>
<reference evidence="4" key="1">
    <citation type="submission" date="2023-07" db="EMBL/GenBank/DDBJ databases">
        <title>30 novel species of actinomycetes from the DSMZ collection.</title>
        <authorList>
            <person name="Nouioui I."/>
        </authorList>
    </citation>
    <scope>NUCLEOTIDE SEQUENCE [LARGE SCALE GENOMIC DNA]</scope>
    <source>
        <strain evidence="4">DSM 44918</strain>
    </source>
</reference>
<dbReference type="Pfam" id="PF19516">
    <property type="entry name" value="DUF6049"/>
    <property type="match status" value="1"/>
</dbReference>
<dbReference type="RefSeq" id="WP_311599799.1">
    <property type="nucleotide sequence ID" value="NZ_JAVREM010000021.1"/>
</dbReference>
<dbReference type="EMBL" id="JAVREM010000021">
    <property type="protein sequence ID" value="MDT0320102.1"/>
    <property type="molecule type" value="Genomic_DNA"/>
</dbReference>
<keyword evidence="2" id="KW-0812">Transmembrane</keyword>
<keyword evidence="2" id="KW-0472">Membrane</keyword>
<dbReference type="InterPro" id="IPR046112">
    <property type="entry name" value="DUF6049"/>
</dbReference>
<evidence type="ECO:0000256" key="1">
    <source>
        <dbReference type="SAM" id="MobiDB-lite"/>
    </source>
</evidence>
<feature type="compositionally biased region" description="Acidic residues" evidence="1">
    <location>
        <begin position="731"/>
        <end position="740"/>
    </location>
</feature>